<keyword evidence="3" id="KW-1185">Reference proteome</keyword>
<sequence>MPRRVSMFYQNETSDSIMRKFQKPSWRQSRFIYWDKTKLENHQLRRSSRLNKTKGPQTRRFVGSNPTPPPQTASLLGTEDTYVDITTLVGEGEEHLESDERTQFGQSMRRCAEWATEQSVYSSIQHPETVIRTRIDVLARESDWAKLVQRDVWESTIKVFRRWIQADTHFGALRDQYVATRLRSLAENTLQYLEDPITRRYEEWKSVCREWHHLLCEKLECQRVLKEFATVLGRHPMPGIHKNPVPKVRKRFRHVKDQVWICKCPPEVAMRCVGRSEDEDSEFEYGSDVDYFNDVVEEATMNAVIRDEELESAALNNHTGSFSIRRSLRHQKINSDATESLYRDRLRRLEQRKARNEFRMTRFWDVEICVAGKCSTVDRNNGGLVCGDGYFTAAPQRLSPKRDKCVKVRRAFSARYNRRT</sequence>
<protein>
    <submittedName>
        <fullName evidence="2">Uncharacterized protein</fullName>
    </submittedName>
</protein>
<reference evidence="2 3" key="1">
    <citation type="journal article" date="2018" name="Nat. Ecol. Evol.">
        <title>Pezizomycetes genomes reveal the molecular basis of ectomycorrhizal truffle lifestyle.</title>
        <authorList>
            <person name="Murat C."/>
            <person name="Payen T."/>
            <person name="Noel B."/>
            <person name="Kuo A."/>
            <person name="Morin E."/>
            <person name="Chen J."/>
            <person name="Kohler A."/>
            <person name="Krizsan K."/>
            <person name="Balestrini R."/>
            <person name="Da Silva C."/>
            <person name="Montanini B."/>
            <person name="Hainaut M."/>
            <person name="Levati E."/>
            <person name="Barry K.W."/>
            <person name="Belfiori B."/>
            <person name="Cichocki N."/>
            <person name="Clum A."/>
            <person name="Dockter R.B."/>
            <person name="Fauchery L."/>
            <person name="Guy J."/>
            <person name="Iotti M."/>
            <person name="Le Tacon F."/>
            <person name="Lindquist E.A."/>
            <person name="Lipzen A."/>
            <person name="Malagnac F."/>
            <person name="Mello A."/>
            <person name="Molinier V."/>
            <person name="Miyauchi S."/>
            <person name="Poulain J."/>
            <person name="Riccioni C."/>
            <person name="Rubini A."/>
            <person name="Sitrit Y."/>
            <person name="Splivallo R."/>
            <person name="Traeger S."/>
            <person name="Wang M."/>
            <person name="Zifcakova L."/>
            <person name="Wipf D."/>
            <person name="Zambonelli A."/>
            <person name="Paolocci F."/>
            <person name="Nowrousian M."/>
            <person name="Ottonello S."/>
            <person name="Baldrian P."/>
            <person name="Spatafora J.W."/>
            <person name="Henrissat B."/>
            <person name="Nagy L.G."/>
            <person name="Aury J.M."/>
            <person name="Wincker P."/>
            <person name="Grigoriev I.V."/>
            <person name="Bonfante P."/>
            <person name="Martin F.M."/>
        </authorList>
    </citation>
    <scope>NUCLEOTIDE SEQUENCE [LARGE SCALE GENOMIC DNA]</scope>
    <source>
        <strain evidence="2 3">RN42</strain>
    </source>
</reference>
<accession>A0A3N4IUM1</accession>
<organism evidence="2 3">
    <name type="scientific">Ascobolus immersus RN42</name>
    <dbReference type="NCBI Taxonomy" id="1160509"/>
    <lineage>
        <taxon>Eukaryota</taxon>
        <taxon>Fungi</taxon>
        <taxon>Dikarya</taxon>
        <taxon>Ascomycota</taxon>
        <taxon>Pezizomycotina</taxon>
        <taxon>Pezizomycetes</taxon>
        <taxon>Pezizales</taxon>
        <taxon>Ascobolaceae</taxon>
        <taxon>Ascobolus</taxon>
    </lineage>
</organism>
<dbReference type="EMBL" id="ML119645">
    <property type="protein sequence ID" value="RPA87910.1"/>
    <property type="molecule type" value="Genomic_DNA"/>
</dbReference>
<evidence type="ECO:0000313" key="3">
    <source>
        <dbReference type="Proteomes" id="UP000275078"/>
    </source>
</evidence>
<dbReference type="Proteomes" id="UP000275078">
    <property type="component" value="Unassembled WGS sequence"/>
</dbReference>
<gene>
    <name evidence="2" type="ORF">BJ508DRAFT_320028</name>
</gene>
<evidence type="ECO:0000313" key="2">
    <source>
        <dbReference type="EMBL" id="RPA87910.1"/>
    </source>
</evidence>
<dbReference type="AlphaFoldDB" id="A0A3N4IUM1"/>
<proteinExistence type="predicted"/>
<evidence type="ECO:0000256" key="1">
    <source>
        <dbReference type="SAM" id="MobiDB-lite"/>
    </source>
</evidence>
<name>A0A3N4IUM1_ASCIM</name>
<feature type="region of interest" description="Disordered" evidence="1">
    <location>
        <begin position="47"/>
        <end position="75"/>
    </location>
</feature>